<dbReference type="EMBL" id="KZ679010">
    <property type="protein sequence ID" value="PSS20656.1"/>
    <property type="molecule type" value="Genomic_DNA"/>
</dbReference>
<reference evidence="1 2" key="1">
    <citation type="journal article" date="2018" name="New Phytol.">
        <title>Comparative genomics and transcriptomics depict ericoid mycorrhizal fungi as versatile saprotrophs and plant mutualists.</title>
        <authorList>
            <person name="Martino E."/>
            <person name="Morin E."/>
            <person name="Grelet G.A."/>
            <person name="Kuo A."/>
            <person name="Kohler A."/>
            <person name="Daghino S."/>
            <person name="Barry K.W."/>
            <person name="Cichocki N."/>
            <person name="Clum A."/>
            <person name="Dockter R.B."/>
            <person name="Hainaut M."/>
            <person name="Kuo R.C."/>
            <person name="LaButti K."/>
            <person name="Lindahl B.D."/>
            <person name="Lindquist E.A."/>
            <person name="Lipzen A."/>
            <person name="Khouja H.R."/>
            <person name="Magnuson J."/>
            <person name="Murat C."/>
            <person name="Ohm R.A."/>
            <person name="Singer S.W."/>
            <person name="Spatafora J.W."/>
            <person name="Wang M."/>
            <person name="Veneault-Fourrey C."/>
            <person name="Henrissat B."/>
            <person name="Grigoriev I.V."/>
            <person name="Martin F.M."/>
            <person name="Perotto S."/>
        </authorList>
    </citation>
    <scope>NUCLEOTIDE SEQUENCE [LARGE SCALE GENOMIC DNA]</scope>
    <source>
        <strain evidence="1 2">ATCC 22711</strain>
    </source>
</reference>
<keyword evidence="2" id="KW-1185">Reference proteome</keyword>
<name>A0A2T3B4U1_AMORE</name>
<proteinExistence type="predicted"/>
<dbReference type="AlphaFoldDB" id="A0A2T3B4U1"/>
<dbReference type="Proteomes" id="UP000241818">
    <property type="component" value="Unassembled WGS sequence"/>
</dbReference>
<dbReference type="GeneID" id="36573024"/>
<gene>
    <name evidence="1" type="ORF">M430DRAFT_236723</name>
</gene>
<dbReference type="InParanoid" id="A0A2T3B4U1"/>
<accession>A0A2T3B4U1</accession>
<organism evidence="1 2">
    <name type="scientific">Amorphotheca resinae ATCC 22711</name>
    <dbReference type="NCBI Taxonomy" id="857342"/>
    <lineage>
        <taxon>Eukaryota</taxon>
        <taxon>Fungi</taxon>
        <taxon>Dikarya</taxon>
        <taxon>Ascomycota</taxon>
        <taxon>Pezizomycotina</taxon>
        <taxon>Leotiomycetes</taxon>
        <taxon>Helotiales</taxon>
        <taxon>Amorphothecaceae</taxon>
        <taxon>Amorphotheca</taxon>
    </lineage>
</organism>
<evidence type="ECO:0000313" key="2">
    <source>
        <dbReference type="Proteomes" id="UP000241818"/>
    </source>
</evidence>
<sequence>MLQGHAHSQIYSLRIQGTRSHLNLNQDISKQSFFLPFVTSSSFYFSLLPPVFCARLLPYRIHHSPNLHAVEKTSYINDISYHSSSSGFLLHIVQLPPTQCLSITDSLGTYIHIYTMIHTYISSPPFLAARAAAPPPLKLRSTYNPEIADPC</sequence>
<protein>
    <submittedName>
        <fullName evidence="1">Uncharacterized protein</fullName>
    </submittedName>
</protein>
<evidence type="ECO:0000313" key="1">
    <source>
        <dbReference type="EMBL" id="PSS20656.1"/>
    </source>
</evidence>
<dbReference type="RefSeq" id="XP_024721926.1">
    <property type="nucleotide sequence ID" value="XM_024864943.1"/>
</dbReference>